<feature type="transmembrane region" description="Helical" evidence="1">
    <location>
        <begin position="85"/>
        <end position="102"/>
    </location>
</feature>
<feature type="transmembrane region" description="Helical" evidence="1">
    <location>
        <begin position="58"/>
        <end position="79"/>
    </location>
</feature>
<comment type="caution">
    <text evidence="2">The sequence shown here is derived from an EMBL/GenBank/DDBJ whole genome shotgun (WGS) entry which is preliminary data.</text>
</comment>
<dbReference type="EMBL" id="JAGGLG010000005">
    <property type="protein sequence ID" value="MBP2017540.1"/>
    <property type="molecule type" value="Genomic_DNA"/>
</dbReference>
<organism evidence="2 3">
    <name type="scientific">Symbiobacterium terraclitae</name>
    <dbReference type="NCBI Taxonomy" id="557451"/>
    <lineage>
        <taxon>Bacteria</taxon>
        <taxon>Bacillati</taxon>
        <taxon>Bacillota</taxon>
        <taxon>Clostridia</taxon>
        <taxon>Eubacteriales</taxon>
        <taxon>Symbiobacteriaceae</taxon>
        <taxon>Symbiobacterium</taxon>
    </lineage>
</organism>
<evidence type="ECO:0000313" key="3">
    <source>
        <dbReference type="Proteomes" id="UP001519289"/>
    </source>
</evidence>
<dbReference type="InterPro" id="IPR019649">
    <property type="entry name" value="DUF2512"/>
</dbReference>
<dbReference type="Pfam" id="PF10710">
    <property type="entry name" value="DUF2512"/>
    <property type="match status" value="1"/>
</dbReference>
<gene>
    <name evidence="2" type="ORF">J2Z79_000923</name>
</gene>
<sequence length="114" mass="12411">MRHVNALCLKLAAYILIFSFTLPAHGRLALPQSLIMAAVHTLVLWLVDLVALPRFGRVPVLGGDAAVLLVGSLLLLRAMNAAPRVGGLLVAIPLALLFELWFHHHLVENRLLEG</sequence>
<accession>A0ABS4JPU3</accession>
<keyword evidence="3" id="KW-1185">Reference proteome</keyword>
<protein>
    <submittedName>
        <fullName evidence="2">Uncharacterized protein</fullName>
    </submittedName>
</protein>
<keyword evidence="1" id="KW-1133">Transmembrane helix</keyword>
<evidence type="ECO:0000313" key="2">
    <source>
        <dbReference type="EMBL" id="MBP2017540.1"/>
    </source>
</evidence>
<proteinExistence type="predicted"/>
<dbReference type="RefSeq" id="WP_209465682.1">
    <property type="nucleotide sequence ID" value="NZ_JAGGLG010000005.1"/>
</dbReference>
<evidence type="ECO:0000256" key="1">
    <source>
        <dbReference type="SAM" id="Phobius"/>
    </source>
</evidence>
<dbReference type="Proteomes" id="UP001519289">
    <property type="component" value="Unassembled WGS sequence"/>
</dbReference>
<keyword evidence="1" id="KW-0812">Transmembrane</keyword>
<name>A0ABS4JPU3_9FIRM</name>
<keyword evidence="1" id="KW-0472">Membrane</keyword>
<reference evidence="2 3" key="1">
    <citation type="submission" date="2021-03" db="EMBL/GenBank/DDBJ databases">
        <title>Genomic Encyclopedia of Type Strains, Phase IV (KMG-IV): sequencing the most valuable type-strain genomes for metagenomic binning, comparative biology and taxonomic classification.</title>
        <authorList>
            <person name="Goeker M."/>
        </authorList>
    </citation>
    <scope>NUCLEOTIDE SEQUENCE [LARGE SCALE GENOMIC DNA]</scope>
    <source>
        <strain evidence="2 3">DSM 27138</strain>
    </source>
</reference>